<dbReference type="Pfam" id="PF11617">
    <property type="entry name" value="Cu-binding_MopE"/>
    <property type="match status" value="1"/>
</dbReference>
<dbReference type="PANTHER" id="PTHR35580">
    <property type="entry name" value="CELL SURFACE GLYCOPROTEIN (S-LAYER PROTEIN)-LIKE PROTEIN"/>
    <property type="match status" value="1"/>
</dbReference>
<dbReference type="EMBL" id="CP011125">
    <property type="protein sequence ID" value="AKF08642.1"/>
    <property type="molecule type" value="Genomic_DNA"/>
</dbReference>
<dbReference type="KEGG" id="samy:DB32_005791"/>
<sequence>MASCQNAEPGDRGDGGASDAGAADAFVVGSEDSGSDASAPPLDAWAPPTDACTARMVYADGDGDGWGDGASGVSTCAPLAAGQVTRGGDCDDACASCHPGGAEVCHDDLDQNCAGGPDEGCPTGPTPLWAARIGAGPAADFAYAVAIGDDSSVVAVGRFNNTLVVGAHTIASAGYEDAFVARFDAAGTPTSVRSFGSAGSDSAGYVTLDGSGNAYVGADVRGGIAFGDGVAFDAQGTSESAVVASYAPDGRARWAVGVVSDGYADLRGLAFGSAGVHALVHFDGTARIAGQELTSDLGGGHAVLVLGPEDGQVRGFWRLEVPLGVVLDSMTLAAGGPCFGGRFQGSATFGTTSLHSAGSYDGLIACYAHDLSIRWAHRVGGTASDIVTSIASSSGGIAIGGWFSGTTTGDVALTSGGVMDGYVALFSTAGALQWARGVGGSQSDAVYAVAMAGPDVLVAGRVREPGAQIGVGTYVSLFSTASEAFAARFDAAGATEWVQTFGGMRDDEALAIGVSSGERVAVAGSFSGTATFGTISFSTTSSTDADAFVHVLQSH</sequence>
<organism evidence="2 3">
    <name type="scientific">Sandaracinus amylolyticus</name>
    <dbReference type="NCBI Taxonomy" id="927083"/>
    <lineage>
        <taxon>Bacteria</taxon>
        <taxon>Pseudomonadati</taxon>
        <taxon>Myxococcota</taxon>
        <taxon>Polyangia</taxon>
        <taxon>Polyangiales</taxon>
        <taxon>Sandaracinaceae</taxon>
        <taxon>Sandaracinus</taxon>
    </lineage>
</organism>
<evidence type="ECO:0000256" key="1">
    <source>
        <dbReference type="SAM" id="MobiDB-lite"/>
    </source>
</evidence>
<dbReference type="PANTHER" id="PTHR35580:SF1">
    <property type="entry name" value="PHYTASE-LIKE DOMAIN-CONTAINING PROTEIN"/>
    <property type="match status" value="1"/>
</dbReference>
<dbReference type="InterPro" id="IPR021655">
    <property type="entry name" value="Put_metal-bd"/>
</dbReference>
<dbReference type="InterPro" id="IPR052918">
    <property type="entry name" value="Motility_Chemotaxis_Reg"/>
</dbReference>
<protein>
    <submittedName>
        <fullName evidence="2">Uncharacterized protein</fullName>
    </submittedName>
</protein>
<dbReference type="Proteomes" id="UP000034883">
    <property type="component" value="Chromosome"/>
</dbReference>
<feature type="region of interest" description="Disordered" evidence="1">
    <location>
        <begin position="1"/>
        <end position="46"/>
    </location>
</feature>
<reference evidence="2 3" key="1">
    <citation type="submission" date="2015-03" db="EMBL/GenBank/DDBJ databases">
        <title>Genome assembly of Sandaracinus amylolyticus DSM 53668.</title>
        <authorList>
            <person name="Sharma G."/>
            <person name="Subramanian S."/>
        </authorList>
    </citation>
    <scope>NUCLEOTIDE SEQUENCE [LARGE SCALE GENOMIC DNA]</scope>
    <source>
        <strain evidence="2 3">DSM 53668</strain>
    </source>
</reference>
<name>A0A0F6W6H4_9BACT</name>
<proteinExistence type="predicted"/>
<evidence type="ECO:0000313" key="2">
    <source>
        <dbReference type="EMBL" id="AKF08642.1"/>
    </source>
</evidence>
<dbReference type="STRING" id="927083.DB32_005791"/>
<dbReference type="AlphaFoldDB" id="A0A0F6W6H4"/>
<gene>
    <name evidence="2" type="ORF">DB32_005791</name>
</gene>
<keyword evidence="3" id="KW-1185">Reference proteome</keyword>
<evidence type="ECO:0000313" key="3">
    <source>
        <dbReference type="Proteomes" id="UP000034883"/>
    </source>
</evidence>
<accession>A0A0F6W6H4</accession>